<keyword evidence="3" id="KW-1185">Reference proteome</keyword>
<dbReference type="InterPro" id="IPR008160">
    <property type="entry name" value="Collagen"/>
</dbReference>
<dbReference type="Proteomes" id="UP001208570">
    <property type="component" value="Unassembled WGS sequence"/>
</dbReference>
<dbReference type="GO" id="GO:0030020">
    <property type="term" value="F:extracellular matrix structural constituent conferring tensile strength"/>
    <property type="evidence" value="ECO:0007669"/>
    <property type="project" value="TreeGrafter"/>
</dbReference>
<comment type="caution">
    <text evidence="2">The sequence shown here is derived from an EMBL/GenBank/DDBJ whole genome shotgun (WGS) entry which is preliminary data.</text>
</comment>
<dbReference type="EMBL" id="JAODUP010000024">
    <property type="protein sequence ID" value="KAK2167792.1"/>
    <property type="molecule type" value="Genomic_DNA"/>
</dbReference>
<dbReference type="Pfam" id="PF01391">
    <property type="entry name" value="Collagen"/>
    <property type="match status" value="1"/>
</dbReference>
<organism evidence="2 3">
    <name type="scientific">Paralvinella palmiformis</name>
    <dbReference type="NCBI Taxonomy" id="53620"/>
    <lineage>
        <taxon>Eukaryota</taxon>
        <taxon>Metazoa</taxon>
        <taxon>Spiralia</taxon>
        <taxon>Lophotrochozoa</taxon>
        <taxon>Annelida</taxon>
        <taxon>Polychaeta</taxon>
        <taxon>Sedentaria</taxon>
        <taxon>Canalipalpata</taxon>
        <taxon>Terebellida</taxon>
        <taxon>Terebelliformia</taxon>
        <taxon>Alvinellidae</taxon>
        <taxon>Paralvinella</taxon>
    </lineage>
</organism>
<feature type="region of interest" description="Disordered" evidence="1">
    <location>
        <begin position="49"/>
        <end position="101"/>
    </location>
</feature>
<dbReference type="GO" id="GO:0031012">
    <property type="term" value="C:extracellular matrix"/>
    <property type="evidence" value="ECO:0007669"/>
    <property type="project" value="TreeGrafter"/>
</dbReference>
<sequence length="239" mass="26203">MKAESRSLKLINHWSNDIISNDIRPIGEIQAIILPRISHKHIQVHLVTKVPQGPPGPTGPVGPSGRIGPVGPKGSRGVRGLPGAGHRGERGYPGPPGMPGPMGQRGSDGIPGLVVFPDAKTMYAVALEGLVAYRSDDKKLYFRDNVTWRPIRITRCGDGIIDRELNEECDDGNDNDHDDCVGCRKANCGDNVRRRGVEECDGRDFGGKSCANWRPGMVGTLLCSRNCRILYHRCRRPRR</sequence>
<dbReference type="PANTHER" id="PTHR24023">
    <property type="entry name" value="COLLAGEN ALPHA"/>
    <property type="match status" value="1"/>
</dbReference>
<dbReference type="AlphaFoldDB" id="A0AAD9KB04"/>
<protein>
    <submittedName>
        <fullName evidence="2">Uncharacterized protein</fullName>
    </submittedName>
</protein>
<evidence type="ECO:0000313" key="2">
    <source>
        <dbReference type="EMBL" id="KAK2167792.1"/>
    </source>
</evidence>
<evidence type="ECO:0000256" key="1">
    <source>
        <dbReference type="SAM" id="MobiDB-lite"/>
    </source>
</evidence>
<accession>A0AAD9KB04</accession>
<dbReference type="GO" id="GO:0030198">
    <property type="term" value="P:extracellular matrix organization"/>
    <property type="evidence" value="ECO:0007669"/>
    <property type="project" value="TreeGrafter"/>
</dbReference>
<dbReference type="GO" id="GO:0005615">
    <property type="term" value="C:extracellular space"/>
    <property type="evidence" value="ECO:0007669"/>
    <property type="project" value="TreeGrafter"/>
</dbReference>
<name>A0AAD9KB04_9ANNE</name>
<dbReference type="InterPro" id="IPR050149">
    <property type="entry name" value="Collagen_superfamily"/>
</dbReference>
<evidence type="ECO:0000313" key="3">
    <source>
        <dbReference type="Proteomes" id="UP001208570"/>
    </source>
</evidence>
<dbReference type="Gene3D" id="1.20.5.320">
    <property type="entry name" value="6-Phosphogluconate Dehydrogenase, domain 3"/>
    <property type="match status" value="1"/>
</dbReference>
<dbReference type="PANTHER" id="PTHR24023:SF1112">
    <property type="entry name" value="COL_CUTICLE_N DOMAIN-CONTAINING PROTEIN-RELATED"/>
    <property type="match status" value="1"/>
</dbReference>
<proteinExistence type="predicted"/>
<gene>
    <name evidence="2" type="ORF">LSH36_24g12060</name>
</gene>
<reference evidence="2" key="1">
    <citation type="journal article" date="2023" name="Mol. Biol. Evol.">
        <title>Third-Generation Sequencing Reveals the Adaptive Role of the Epigenome in Three Deep-Sea Polychaetes.</title>
        <authorList>
            <person name="Perez M."/>
            <person name="Aroh O."/>
            <person name="Sun Y."/>
            <person name="Lan Y."/>
            <person name="Juniper S.K."/>
            <person name="Young C.R."/>
            <person name="Angers B."/>
            <person name="Qian P.Y."/>
        </authorList>
    </citation>
    <scope>NUCLEOTIDE SEQUENCE</scope>
    <source>
        <strain evidence="2">P08H-3</strain>
    </source>
</reference>